<reference evidence="1 2" key="1">
    <citation type="journal article" date="2016" name="Nat. Commun.">
        <title>Thousands of microbial genomes shed light on interconnected biogeochemical processes in an aquifer system.</title>
        <authorList>
            <person name="Anantharaman K."/>
            <person name="Brown C.T."/>
            <person name="Hug L.A."/>
            <person name="Sharon I."/>
            <person name="Castelle C.J."/>
            <person name="Probst A.J."/>
            <person name="Thomas B.C."/>
            <person name="Singh A."/>
            <person name="Wilkins M.J."/>
            <person name="Karaoz U."/>
            <person name="Brodie E.L."/>
            <person name="Williams K.H."/>
            <person name="Hubbard S.S."/>
            <person name="Banfield J.F."/>
        </authorList>
    </citation>
    <scope>NUCLEOTIDE SEQUENCE [LARGE SCALE GENOMIC DNA]</scope>
</reference>
<gene>
    <name evidence="1" type="ORF">A3A21_02800</name>
</gene>
<sequence length="76" mass="8509">MKKSRKKQFVHYDAKSDVLYFGIKQGAEEEFVEIAPGMMAELDEQGKVIGVEVFNASSMFQSVAKSIELRAMSMVS</sequence>
<dbReference type="EMBL" id="MFKK01000002">
    <property type="protein sequence ID" value="OGG42496.1"/>
    <property type="molecule type" value="Genomic_DNA"/>
</dbReference>
<name>A0A1F6BZV3_9BACT</name>
<dbReference type="InterPro" id="IPR019270">
    <property type="entry name" value="DUF2283"/>
</dbReference>
<evidence type="ECO:0000313" key="1">
    <source>
        <dbReference type="EMBL" id="OGG42496.1"/>
    </source>
</evidence>
<dbReference type="STRING" id="1798471.A3A21_02800"/>
<dbReference type="Pfam" id="PF10049">
    <property type="entry name" value="DUF2283"/>
    <property type="match status" value="1"/>
</dbReference>
<organism evidence="1 2">
    <name type="scientific">Candidatus Jorgensenbacteria bacterium RIFCSPLOWO2_01_FULL_45_25b</name>
    <dbReference type="NCBI Taxonomy" id="1798471"/>
    <lineage>
        <taxon>Bacteria</taxon>
        <taxon>Candidatus Joergenseniibacteriota</taxon>
    </lineage>
</organism>
<accession>A0A1F6BZV3</accession>
<dbReference type="AlphaFoldDB" id="A0A1F6BZV3"/>
<dbReference type="Proteomes" id="UP000176996">
    <property type="component" value="Unassembled WGS sequence"/>
</dbReference>
<comment type="caution">
    <text evidence="1">The sequence shown here is derived from an EMBL/GenBank/DDBJ whole genome shotgun (WGS) entry which is preliminary data.</text>
</comment>
<evidence type="ECO:0000313" key="2">
    <source>
        <dbReference type="Proteomes" id="UP000176996"/>
    </source>
</evidence>
<evidence type="ECO:0008006" key="3">
    <source>
        <dbReference type="Google" id="ProtNLM"/>
    </source>
</evidence>
<proteinExistence type="predicted"/>
<protein>
    <recommendedName>
        <fullName evidence="3">DUF2283 domain-containing protein</fullName>
    </recommendedName>
</protein>